<name>A0A8X6UQG2_NEPPI</name>
<organism evidence="1 2">
    <name type="scientific">Nephila pilipes</name>
    <name type="common">Giant wood spider</name>
    <name type="synonym">Nephila maculata</name>
    <dbReference type="NCBI Taxonomy" id="299642"/>
    <lineage>
        <taxon>Eukaryota</taxon>
        <taxon>Metazoa</taxon>
        <taxon>Ecdysozoa</taxon>
        <taxon>Arthropoda</taxon>
        <taxon>Chelicerata</taxon>
        <taxon>Arachnida</taxon>
        <taxon>Araneae</taxon>
        <taxon>Araneomorphae</taxon>
        <taxon>Entelegynae</taxon>
        <taxon>Araneoidea</taxon>
        <taxon>Nephilidae</taxon>
        <taxon>Nephila</taxon>
    </lineage>
</organism>
<evidence type="ECO:0000313" key="1">
    <source>
        <dbReference type="EMBL" id="GFU39346.1"/>
    </source>
</evidence>
<sequence length="116" mass="13741">MDPEGIWEQLPAHTFRHGQTPGIIAFSFESNTKKPFQTRTIATITRNATFDYHENSFERMLQNFIEAMDITHFSVYWGSEHLINLLRKFLNKSVIRNYSCDQHRKCEMCHRKNCSV</sequence>
<proteinExistence type="predicted"/>
<accession>A0A8X6UQG2</accession>
<dbReference type="AlphaFoldDB" id="A0A8X6UQG2"/>
<keyword evidence="2" id="KW-1185">Reference proteome</keyword>
<reference evidence="1" key="1">
    <citation type="submission" date="2020-08" db="EMBL/GenBank/DDBJ databases">
        <title>Multicomponent nature underlies the extraordinary mechanical properties of spider dragline silk.</title>
        <authorList>
            <person name="Kono N."/>
            <person name="Nakamura H."/>
            <person name="Mori M."/>
            <person name="Yoshida Y."/>
            <person name="Ohtoshi R."/>
            <person name="Malay A.D."/>
            <person name="Moran D.A.P."/>
            <person name="Tomita M."/>
            <person name="Numata K."/>
            <person name="Arakawa K."/>
        </authorList>
    </citation>
    <scope>NUCLEOTIDE SEQUENCE</scope>
</reference>
<gene>
    <name evidence="1" type="ORF">NPIL_561451</name>
</gene>
<comment type="caution">
    <text evidence="1">The sequence shown here is derived from an EMBL/GenBank/DDBJ whole genome shotgun (WGS) entry which is preliminary data.</text>
</comment>
<dbReference type="Proteomes" id="UP000887013">
    <property type="component" value="Unassembled WGS sequence"/>
</dbReference>
<protein>
    <submittedName>
        <fullName evidence="1">Uncharacterized protein</fullName>
    </submittedName>
</protein>
<dbReference type="EMBL" id="BMAW01131409">
    <property type="protein sequence ID" value="GFU39346.1"/>
    <property type="molecule type" value="Genomic_DNA"/>
</dbReference>
<evidence type="ECO:0000313" key="2">
    <source>
        <dbReference type="Proteomes" id="UP000887013"/>
    </source>
</evidence>